<dbReference type="PANTHER" id="PTHR31086">
    <property type="entry name" value="ALUMINUM-ACTIVATED MALATE TRANSPORTER 10"/>
    <property type="match status" value="1"/>
</dbReference>
<accession>A0ABW3WMP3</accession>
<dbReference type="Proteomes" id="UP001597241">
    <property type="component" value="Unassembled WGS sequence"/>
</dbReference>
<evidence type="ECO:0000256" key="3">
    <source>
        <dbReference type="ARBA" id="ARBA00022989"/>
    </source>
</evidence>
<feature type="transmembrane region" description="Helical" evidence="5">
    <location>
        <begin position="119"/>
        <end position="138"/>
    </location>
</feature>
<feature type="domain" description="Integral membrane bound transporter" evidence="7">
    <location>
        <begin position="389"/>
        <end position="511"/>
    </location>
</feature>
<comment type="caution">
    <text evidence="8">The sequence shown here is derived from an EMBL/GenBank/DDBJ whole genome shotgun (WGS) entry which is preliminary data.</text>
</comment>
<organism evidence="8 9">
    <name type="scientific">Lutibacter holmesii</name>
    <dbReference type="NCBI Taxonomy" id="1137985"/>
    <lineage>
        <taxon>Bacteria</taxon>
        <taxon>Pseudomonadati</taxon>
        <taxon>Bacteroidota</taxon>
        <taxon>Flavobacteriia</taxon>
        <taxon>Flavobacteriales</taxon>
        <taxon>Flavobacteriaceae</taxon>
        <taxon>Lutibacter</taxon>
    </lineage>
</organism>
<dbReference type="InterPro" id="IPR032692">
    <property type="entry name" value="YccS_N"/>
</dbReference>
<evidence type="ECO:0000313" key="9">
    <source>
        <dbReference type="Proteomes" id="UP001597241"/>
    </source>
</evidence>
<feature type="domain" description="Integral membrane protein YccS N-terminal" evidence="6">
    <location>
        <begin position="50"/>
        <end position="299"/>
    </location>
</feature>
<comment type="subcellular location">
    <subcellularLocation>
        <location evidence="1">Membrane</location>
        <topology evidence="1">Multi-pass membrane protein</topology>
    </subcellularLocation>
</comment>
<name>A0ABW3WMP3_9FLAO</name>
<dbReference type="Pfam" id="PF13515">
    <property type="entry name" value="FUSC_2"/>
    <property type="match status" value="1"/>
</dbReference>
<keyword evidence="9" id="KW-1185">Reference proteome</keyword>
<dbReference type="InterPro" id="IPR049453">
    <property type="entry name" value="Memb_transporter_dom"/>
</dbReference>
<feature type="transmembrane region" description="Helical" evidence="5">
    <location>
        <begin position="46"/>
        <end position="65"/>
    </location>
</feature>
<feature type="transmembrane region" description="Helical" evidence="5">
    <location>
        <begin position="402"/>
        <end position="419"/>
    </location>
</feature>
<dbReference type="EMBL" id="JBHTMV010000003">
    <property type="protein sequence ID" value="MFD1293514.1"/>
    <property type="molecule type" value="Genomic_DNA"/>
</dbReference>
<keyword evidence="4 5" id="KW-0472">Membrane</keyword>
<feature type="transmembrane region" description="Helical" evidence="5">
    <location>
        <begin position="499"/>
        <end position="517"/>
    </location>
</feature>
<proteinExistence type="predicted"/>
<feature type="transmembrane region" description="Helical" evidence="5">
    <location>
        <begin position="379"/>
        <end position="396"/>
    </location>
</feature>
<evidence type="ECO:0000256" key="4">
    <source>
        <dbReference type="ARBA" id="ARBA00023136"/>
    </source>
</evidence>
<evidence type="ECO:0000256" key="2">
    <source>
        <dbReference type="ARBA" id="ARBA00022692"/>
    </source>
</evidence>
<evidence type="ECO:0000313" key="8">
    <source>
        <dbReference type="EMBL" id="MFD1293514.1"/>
    </source>
</evidence>
<dbReference type="Pfam" id="PF12805">
    <property type="entry name" value="FUSC-like"/>
    <property type="match status" value="1"/>
</dbReference>
<evidence type="ECO:0000259" key="7">
    <source>
        <dbReference type="Pfam" id="PF13515"/>
    </source>
</evidence>
<keyword evidence="2 5" id="KW-0812">Transmembrane</keyword>
<gene>
    <name evidence="8" type="ORF">ACFQ5N_06675</name>
</gene>
<feature type="transmembrane region" description="Helical" evidence="5">
    <location>
        <begin position="71"/>
        <end position="89"/>
    </location>
</feature>
<feature type="transmembrane region" description="Helical" evidence="5">
    <location>
        <begin position="96"/>
        <end position="113"/>
    </location>
</feature>
<feature type="transmembrane region" description="Helical" evidence="5">
    <location>
        <begin position="431"/>
        <end position="462"/>
    </location>
</feature>
<feature type="transmembrane region" description="Helical" evidence="5">
    <location>
        <begin position="468"/>
        <end position="487"/>
    </location>
</feature>
<sequence>MNALAMILPVFIAHYFFQNIGIGFSIALGVLFCAPADVPGSVKHNFYGVLLAVILSVLVTLLIGFSMHTFWILFPLLGVIVFLVSYLSVYGFRASLISFAGLLAIVLSFANNYEEVGVLQHAMLVGLGGLWYLSLTMLKSFLFPRVQSDFLFVEITEKTAEFIRIRGELLICSTDRKELYIKLFQLQTEITEHHEVLRTIILSNRKSSEFSNRIRRQQLVFTALVDILELAISNPVDYKEFDTVFKKHQDKVQLFKDLLFEMANQLEHISKVVRKEEKLQVSDNLEDQLNNINREITYYRILVGLPKSRVGTLMLLNFKKYQEKQIQNITGIKRILGNYASNNKILNKRDSERFITPQDYDLKKLKENFSLKSPIFKHALRLAIVFSVGFLIGHIFKMQNPYWILLTIVVIMRPSYGLTKERSQNRVVGTLIGAAIATVIILITQNTIVYAVIAIVSLPIAFSIMQRNFRNGAIFITLNVIFLFALLEPNILSVIKFRIFDTIIGAFLSFTAFYFLFPSWGFQNISEYFEEAISSNENFLKQIANFYHTKGDVSTAYKLSRKDAFLAIGNLNAAFETMNRDPKSKQVDVAVFYELVVVNNTFLSSLSSLGTFIRHNKTSEVPKQFDVFIENIIMNLQLSCKMLKERQYENVQLSSVEKAQHMYENSFENLANKRDEEIAQGIEVSQEMAEQLKETHLVYEQVKWLYNLSNKMVDAIKSFKSKA</sequence>
<keyword evidence="3 5" id="KW-1133">Transmembrane helix</keyword>
<protein>
    <submittedName>
        <fullName evidence="8">FUSC family membrane protein</fullName>
    </submittedName>
</protein>
<evidence type="ECO:0000256" key="5">
    <source>
        <dbReference type="SAM" id="Phobius"/>
    </source>
</evidence>
<evidence type="ECO:0000256" key="1">
    <source>
        <dbReference type="ARBA" id="ARBA00004141"/>
    </source>
</evidence>
<reference evidence="9" key="1">
    <citation type="journal article" date="2019" name="Int. J. Syst. Evol. Microbiol.">
        <title>The Global Catalogue of Microorganisms (GCM) 10K type strain sequencing project: providing services to taxonomists for standard genome sequencing and annotation.</title>
        <authorList>
            <consortium name="The Broad Institute Genomics Platform"/>
            <consortium name="The Broad Institute Genome Sequencing Center for Infectious Disease"/>
            <person name="Wu L."/>
            <person name="Ma J."/>
        </authorList>
    </citation>
    <scope>NUCLEOTIDE SEQUENCE [LARGE SCALE GENOMIC DNA]</scope>
    <source>
        <strain evidence="9">CCUG 62221</strain>
    </source>
</reference>
<feature type="transmembrane region" description="Helical" evidence="5">
    <location>
        <begin position="12"/>
        <end position="34"/>
    </location>
</feature>
<evidence type="ECO:0000259" key="6">
    <source>
        <dbReference type="Pfam" id="PF12805"/>
    </source>
</evidence>
<dbReference type="RefSeq" id="WP_386808713.1">
    <property type="nucleotide sequence ID" value="NZ_JBHTMV010000003.1"/>
</dbReference>